<name>A0ABQ8U671_9EUKA</name>
<dbReference type="SMART" id="SM00177">
    <property type="entry name" value="ARF"/>
    <property type="match status" value="1"/>
</dbReference>
<evidence type="ECO:0000313" key="4">
    <source>
        <dbReference type="EMBL" id="KAJ4454839.1"/>
    </source>
</evidence>
<dbReference type="SUPFAM" id="SSF52540">
    <property type="entry name" value="P-loop containing nucleoside triphosphate hydrolases"/>
    <property type="match status" value="1"/>
</dbReference>
<dbReference type="SMART" id="SM00175">
    <property type="entry name" value="RAB"/>
    <property type="match status" value="1"/>
</dbReference>
<dbReference type="InterPro" id="IPR006689">
    <property type="entry name" value="Small_GTPase_ARF/SAR"/>
</dbReference>
<comment type="caution">
    <text evidence="4">The sequence shown here is derived from an EMBL/GenBank/DDBJ whole genome shotgun (WGS) entry which is preliminary data.</text>
</comment>
<reference evidence="4" key="1">
    <citation type="journal article" date="2022" name="bioRxiv">
        <title>Genomics of Preaxostyla Flagellates Illuminates Evolutionary Transitions and the Path Towards Mitochondrial Loss.</title>
        <authorList>
            <person name="Novak L.V.F."/>
            <person name="Treitli S.C."/>
            <person name="Pyrih J."/>
            <person name="Halakuc P."/>
            <person name="Pipaliya S.V."/>
            <person name="Vacek V."/>
            <person name="Brzon O."/>
            <person name="Soukal P."/>
            <person name="Eme L."/>
            <person name="Dacks J.B."/>
            <person name="Karnkowska A."/>
            <person name="Elias M."/>
            <person name="Hampl V."/>
        </authorList>
    </citation>
    <scope>NUCLEOTIDE SEQUENCE</scope>
    <source>
        <strain evidence="4">RCP-MX</strain>
    </source>
</reference>
<dbReference type="PRINTS" id="PR00449">
    <property type="entry name" value="RASTRNSFRMNG"/>
</dbReference>
<evidence type="ECO:0000256" key="2">
    <source>
        <dbReference type="ARBA" id="ARBA00023134"/>
    </source>
</evidence>
<evidence type="ECO:0000256" key="1">
    <source>
        <dbReference type="ARBA" id="ARBA00022741"/>
    </source>
</evidence>
<protein>
    <submittedName>
        <fullName evidence="4">ADP-ribosylation factor family protein</fullName>
    </submittedName>
</protein>
<keyword evidence="2" id="KW-0342">GTP-binding</keyword>
<dbReference type="PANTHER" id="PTHR45732">
    <property type="entry name" value="ADP-RIBOSYLATION FACTOR-LIKE PROTEIN 8"/>
    <property type="match status" value="1"/>
</dbReference>
<dbReference type="InterPro" id="IPR005225">
    <property type="entry name" value="Small_GTP-bd"/>
</dbReference>
<dbReference type="NCBIfam" id="TIGR00231">
    <property type="entry name" value="small_GTP"/>
    <property type="match status" value="1"/>
</dbReference>
<dbReference type="SMART" id="SM00178">
    <property type="entry name" value="SAR"/>
    <property type="match status" value="1"/>
</dbReference>
<dbReference type="PROSITE" id="PS51417">
    <property type="entry name" value="ARF"/>
    <property type="match status" value="1"/>
</dbReference>
<feature type="region of interest" description="Disordered" evidence="3">
    <location>
        <begin position="184"/>
        <end position="217"/>
    </location>
</feature>
<organism evidence="4 5">
    <name type="scientific">Paratrimastix pyriformis</name>
    <dbReference type="NCBI Taxonomy" id="342808"/>
    <lineage>
        <taxon>Eukaryota</taxon>
        <taxon>Metamonada</taxon>
        <taxon>Preaxostyla</taxon>
        <taxon>Paratrimastigidae</taxon>
        <taxon>Paratrimastix</taxon>
    </lineage>
</organism>
<dbReference type="Proteomes" id="UP001141327">
    <property type="component" value="Unassembled WGS sequence"/>
</dbReference>
<dbReference type="EMBL" id="JAPMOS010000131">
    <property type="protein sequence ID" value="KAJ4454839.1"/>
    <property type="molecule type" value="Genomic_DNA"/>
</dbReference>
<keyword evidence="1" id="KW-0547">Nucleotide-binding</keyword>
<feature type="compositionally biased region" description="Pro residues" evidence="3">
    <location>
        <begin position="197"/>
        <end position="211"/>
    </location>
</feature>
<dbReference type="InterPro" id="IPR027417">
    <property type="entry name" value="P-loop_NTPase"/>
</dbReference>
<feature type="compositionally biased region" description="Low complexity" evidence="3">
    <location>
        <begin position="187"/>
        <end position="196"/>
    </location>
</feature>
<proteinExistence type="predicted"/>
<evidence type="ECO:0000256" key="3">
    <source>
        <dbReference type="SAM" id="MobiDB-lite"/>
    </source>
</evidence>
<evidence type="ECO:0000313" key="5">
    <source>
        <dbReference type="Proteomes" id="UP001141327"/>
    </source>
</evidence>
<sequence>MFQWFSGLLTSIKEFLFQKQMEVAVIGLQNAGKSTLVQAISEGRPVPEALLPTIGYNVKSIKKGGLSIKVWDCGGQQQLRPQWVQYCSEASCILYVVDSSMLDLEESLRELRTIVAHPQLAEIPLLVLGNKNDLDPHLSVGQLVAQLSLKSITGREVACYSISAKEARNMDSVINFLIKHAERRRPSANSASGASPSTPPSPLVTPAPAKAPPRRPE</sequence>
<accession>A0ABQ8U671</accession>
<dbReference type="PANTHER" id="PTHR45732:SF7">
    <property type="entry name" value="ADP-RIBOSYLATION FACTOR-LIKE PROTEIN 8"/>
    <property type="match status" value="1"/>
</dbReference>
<dbReference type="Pfam" id="PF00025">
    <property type="entry name" value="Arf"/>
    <property type="match status" value="1"/>
</dbReference>
<keyword evidence="5" id="KW-1185">Reference proteome</keyword>
<dbReference type="Gene3D" id="3.40.50.300">
    <property type="entry name" value="P-loop containing nucleotide triphosphate hydrolases"/>
    <property type="match status" value="1"/>
</dbReference>
<gene>
    <name evidence="4" type="ORF">PAPYR_10348</name>
</gene>